<organism evidence="1">
    <name type="scientific">Arundo donax</name>
    <name type="common">Giant reed</name>
    <name type="synonym">Donax arundinaceus</name>
    <dbReference type="NCBI Taxonomy" id="35708"/>
    <lineage>
        <taxon>Eukaryota</taxon>
        <taxon>Viridiplantae</taxon>
        <taxon>Streptophyta</taxon>
        <taxon>Embryophyta</taxon>
        <taxon>Tracheophyta</taxon>
        <taxon>Spermatophyta</taxon>
        <taxon>Magnoliopsida</taxon>
        <taxon>Liliopsida</taxon>
        <taxon>Poales</taxon>
        <taxon>Poaceae</taxon>
        <taxon>PACMAD clade</taxon>
        <taxon>Arundinoideae</taxon>
        <taxon>Arundineae</taxon>
        <taxon>Arundo</taxon>
    </lineage>
</organism>
<reference evidence="1" key="1">
    <citation type="submission" date="2014-09" db="EMBL/GenBank/DDBJ databases">
        <authorList>
            <person name="Magalhaes I.L.F."/>
            <person name="Oliveira U."/>
            <person name="Santos F.R."/>
            <person name="Vidigal T.H.D.A."/>
            <person name="Brescovit A.D."/>
            <person name="Santos A.J."/>
        </authorList>
    </citation>
    <scope>NUCLEOTIDE SEQUENCE</scope>
    <source>
        <tissue evidence="1">Shoot tissue taken approximately 20 cm above the soil surface</tissue>
    </source>
</reference>
<protein>
    <submittedName>
        <fullName evidence="1">Uncharacterized protein</fullName>
    </submittedName>
</protein>
<name>A0A0A9AEH2_ARUDO</name>
<reference evidence="1" key="2">
    <citation type="journal article" date="2015" name="Data Brief">
        <title>Shoot transcriptome of the giant reed, Arundo donax.</title>
        <authorList>
            <person name="Barrero R.A."/>
            <person name="Guerrero F.D."/>
            <person name="Moolhuijzen P."/>
            <person name="Goolsby J.A."/>
            <person name="Tidwell J."/>
            <person name="Bellgard S.E."/>
            <person name="Bellgard M.I."/>
        </authorList>
    </citation>
    <scope>NUCLEOTIDE SEQUENCE</scope>
    <source>
        <tissue evidence="1">Shoot tissue taken approximately 20 cm above the soil surface</tissue>
    </source>
</reference>
<evidence type="ECO:0000313" key="1">
    <source>
        <dbReference type="EMBL" id="JAD49526.1"/>
    </source>
</evidence>
<sequence>MNFLKMDILVSL</sequence>
<accession>A0A0A9AEH2</accession>
<dbReference type="EMBL" id="GBRH01248369">
    <property type="protein sequence ID" value="JAD49526.1"/>
    <property type="molecule type" value="Transcribed_RNA"/>
</dbReference>
<proteinExistence type="predicted"/>